<name>A0A918XTQ5_9PROT</name>
<organism evidence="1 2">
    <name type="scientific">Thalassobaculum fulvum</name>
    <dbReference type="NCBI Taxonomy" id="1633335"/>
    <lineage>
        <taxon>Bacteria</taxon>
        <taxon>Pseudomonadati</taxon>
        <taxon>Pseudomonadota</taxon>
        <taxon>Alphaproteobacteria</taxon>
        <taxon>Rhodospirillales</taxon>
        <taxon>Thalassobaculaceae</taxon>
        <taxon>Thalassobaculum</taxon>
    </lineage>
</organism>
<dbReference type="Proteomes" id="UP000630353">
    <property type="component" value="Unassembled WGS sequence"/>
</dbReference>
<gene>
    <name evidence="1" type="ORF">GCM10017083_32840</name>
</gene>
<dbReference type="AlphaFoldDB" id="A0A918XTQ5"/>
<proteinExistence type="predicted"/>
<protein>
    <submittedName>
        <fullName evidence="1">Uncharacterized protein</fullName>
    </submittedName>
</protein>
<reference evidence="1" key="2">
    <citation type="submission" date="2020-09" db="EMBL/GenBank/DDBJ databases">
        <authorList>
            <person name="Sun Q."/>
            <person name="Kim S."/>
        </authorList>
    </citation>
    <scope>NUCLEOTIDE SEQUENCE</scope>
    <source>
        <strain evidence="1">KCTC 42651</strain>
    </source>
</reference>
<comment type="caution">
    <text evidence="1">The sequence shown here is derived from an EMBL/GenBank/DDBJ whole genome shotgun (WGS) entry which is preliminary data.</text>
</comment>
<evidence type="ECO:0000313" key="2">
    <source>
        <dbReference type="Proteomes" id="UP000630353"/>
    </source>
</evidence>
<evidence type="ECO:0000313" key="1">
    <source>
        <dbReference type="EMBL" id="GHD54768.1"/>
    </source>
</evidence>
<dbReference type="EMBL" id="BMZS01000007">
    <property type="protein sequence ID" value="GHD54768.1"/>
    <property type="molecule type" value="Genomic_DNA"/>
</dbReference>
<reference evidence="1" key="1">
    <citation type="journal article" date="2014" name="Int. J. Syst. Evol. Microbiol.">
        <title>Complete genome sequence of Corynebacterium casei LMG S-19264T (=DSM 44701T), isolated from a smear-ripened cheese.</title>
        <authorList>
            <consortium name="US DOE Joint Genome Institute (JGI-PGF)"/>
            <person name="Walter F."/>
            <person name="Albersmeier A."/>
            <person name="Kalinowski J."/>
            <person name="Ruckert C."/>
        </authorList>
    </citation>
    <scope>NUCLEOTIDE SEQUENCE</scope>
    <source>
        <strain evidence="1">KCTC 42651</strain>
    </source>
</reference>
<accession>A0A918XTQ5</accession>
<sequence length="297" mass="31412">MRRGSAAFQTDGGDELGATMSRRWMAPALGVLLCVVLAACAGRSSPRSTFNDGPPFGGPETEIVYSYSVKLIPPAGMADWESRKVASLPSIHLAELGASGTLSPEQRSMLAGKAGPSYIELPAIEKTGYVARRVDAGRYAFVKAVDVAQTGGQGLVCFDQAGRPLDASAVIDVRPGATVYAGHVSMEIALAPSADPKVLEASFARLTTAPAAPGEDFGKLGVTEGSVTRQPSALTACQPWVFRELMGRRTQCTGETRGQIDDRVKVIRGNRSIMRDLSKRFKSAFPVGPEQILPCPS</sequence>
<keyword evidence="2" id="KW-1185">Reference proteome</keyword>